<dbReference type="RefSeq" id="WP_149523416.1">
    <property type="nucleotide sequence ID" value="NZ_VTOU01000004.1"/>
</dbReference>
<evidence type="ECO:0000313" key="2">
    <source>
        <dbReference type="Proteomes" id="UP000322077"/>
    </source>
</evidence>
<proteinExistence type="predicted"/>
<dbReference type="Proteomes" id="UP000322077">
    <property type="component" value="Unassembled WGS sequence"/>
</dbReference>
<organism evidence="1 2">
    <name type="scientific">Sphingomonas montanisoli</name>
    <dbReference type="NCBI Taxonomy" id="2606412"/>
    <lineage>
        <taxon>Bacteria</taxon>
        <taxon>Pseudomonadati</taxon>
        <taxon>Pseudomonadota</taxon>
        <taxon>Alphaproteobacteria</taxon>
        <taxon>Sphingomonadales</taxon>
        <taxon>Sphingomonadaceae</taxon>
        <taxon>Sphingomonas</taxon>
    </lineage>
</organism>
<comment type="caution">
    <text evidence="1">The sequence shown here is derived from an EMBL/GenBank/DDBJ whole genome shotgun (WGS) entry which is preliminary data.</text>
</comment>
<sequence length="160" mass="17324">MARRQRIDSATGAVATMAAAARDLSPPAHIALRPGDMPFWDCVISEKPKSEWTESDLLVAANLARAMADAEMLSTMSVGQRGNVKGKIKQAFVIKSISAVDKLARRIVTLRRALGLDNRAKNGEQRDVTKRRGIAQEIEAAHNPIAADGDDLLARPSILQ</sequence>
<accession>A0A5D9BZP2</accession>
<gene>
    <name evidence="1" type="ORF">FYJ91_16475</name>
</gene>
<evidence type="ECO:0000313" key="1">
    <source>
        <dbReference type="EMBL" id="TZG24876.1"/>
    </source>
</evidence>
<keyword evidence="2" id="KW-1185">Reference proteome</keyword>
<protein>
    <submittedName>
        <fullName evidence="1">Terminase small subunit</fullName>
    </submittedName>
</protein>
<dbReference type="EMBL" id="VTOU01000004">
    <property type="protein sequence ID" value="TZG24876.1"/>
    <property type="molecule type" value="Genomic_DNA"/>
</dbReference>
<name>A0A5D9BZP2_9SPHN</name>
<dbReference type="AlphaFoldDB" id="A0A5D9BZP2"/>
<reference evidence="1 2" key="1">
    <citation type="submission" date="2019-08" db="EMBL/GenBank/DDBJ databases">
        <authorList>
            <person name="Wang G."/>
            <person name="Xu Z."/>
        </authorList>
    </citation>
    <scope>NUCLEOTIDE SEQUENCE [LARGE SCALE GENOMIC DNA]</scope>
    <source>
        <strain evidence="1 2">ZX</strain>
    </source>
</reference>